<dbReference type="SUPFAM" id="SSF69304">
    <property type="entry name" value="Tricorn protease N-terminal domain"/>
    <property type="match status" value="1"/>
</dbReference>
<feature type="domain" description="Prolow-density lipoprotein receptor-related protein 1-like beta-propeller" evidence="2">
    <location>
        <begin position="346"/>
        <end position="449"/>
    </location>
</feature>
<feature type="signal peptide" evidence="1">
    <location>
        <begin position="1"/>
        <end position="27"/>
    </location>
</feature>
<reference evidence="3" key="2">
    <citation type="journal article" date="2021" name="J Anim Sci Technol">
        <title>Complete genome sequence of Paenibacillus konkukensis sp. nov. SK3146 as a potential probiotic strain.</title>
        <authorList>
            <person name="Jung H.I."/>
            <person name="Park S."/>
            <person name="Niu K.M."/>
            <person name="Lee S.W."/>
            <person name="Kothari D."/>
            <person name="Yi K.J."/>
            <person name="Kim S.K."/>
        </authorList>
    </citation>
    <scope>NUCLEOTIDE SEQUENCE</scope>
    <source>
        <strain evidence="3">SK3146</strain>
    </source>
</reference>
<gene>
    <name evidence="3" type="ORF">SK3146_06883</name>
</gene>
<evidence type="ECO:0000259" key="2">
    <source>
        <dbReference type="Pfam" id="PF16472"/>
    </source>
</evidence>
<sequence length="527" mass="58744">MRNKWAGYTLVFSLCMSLLAPGGHSQAADRSAKVTLPNFTVSLNGHKVENQYREYPLLVYRDITYFPMTWYDTRLLGLEANWSPDKGLNIQQGPVTSPYMPYKSEQRNAAAYTAEVLASTVTINGKAIDNAKEDYPLLSFRNVTYFPMTWRFAHDQFGWNYQWDDAGGLSITSDNPQVQIADLPAAAGENDVALFKGYYYFIETTDTTNHVYRASAQRPSDKEEIYSYNVQTSEGLQKQASFQIRDNTLWLTYHLGGGIMGHDEFVKIGEDGKAQLVHQGYLNFHDTPYGTLILRLGASAFEGGNLYLAPPGQDDTHGKRIGDPKLMYAATFNGSWSLPTGGDAAYTAVIGDDVYVLASRSESDANNIYRINLETNATEKIVSSSVSRFRVIDNKLYYVKDKDNALYSSALDGTGEMKWSDHAVSWFDSIDGHVFYTTEKEANRFDLYQADPSGNDPLVWKTPVAEVRALHNRLVCRLGENADYGVVLLDGSGRLLLEAAKPVSRLLISDDGLLIQASSDSSIELIH</sequence>
<dbReference type="Gene3D" id="2.130.10.10">
    <property type="entry name" value="YVTN repeat-like/Quinoprotein amine dehydrogenase"/>
    <property type="match status" value="1"/>
</dbReference>
<evidence type="ECO:0000313" key="3">
    <source>
        <dbReference type="EMBL" id="UQZ87581.1"/>
    </source>
</evidence>
<keyword evidence="1" id="KW-0732">Signal</keyword>
<dbReference type="Pfam" id="PF16472">
    <property type="entry name" value="DUF5050"/>
    <property type="match status" value="1"/>
</dbReference>
<feature type="chain" id="PRO_5045110539" description="Prolow-density lipoprotein receptor-related protein 1-like beta-propeller domain-containing protein" evidence="1">
    <location>
        <begin position="28"/>
        <end position="527"/>
    </location>
</feature>
<evidence type="ECO:0000256" key="1">
    <source>
        <dbReference type="SAM" id="SignalP"/>
    </source>
</evidence>
<dbReference type="InterPro" id="IPR032485">
    <property type="entry name" value="LRP1-like_beta_prop"/>
</dbReference>
<reference evidence="3" key="1">
    <citation type="submission" date="2018-02" db="EMBL/GenBank/DDBJ databases">
        <authorList>
            <person name="Kim S.-K."/>
            <person name="Jung H.-I."/>
            <person name="Lee S.-W."/>
        </authorList>
    </citation>
    <scope>NUCLEOTIDE SEQUENCE</scope>
    <source>
        <strain evidence="3">SK3146</strain>
    </source>
</reference>
<evidence type="ECO:0000313" key="4">
    <source>
        <dbReference type="Proteomes" id="UP001057134"/>
    </source>
</evidence>
<dbReference type="InterPro" id="IPR015943">
    <property type="entry name" value="WD40/YVTN_repeat-like_dom_sf"/>
</dbReference>
<keyword evidence="4" id="KW-1185">Reference proteome</keyword>
<proteinExistence type="predicted"/>
<protein>
    <recommendedName>
        <fullName evidence="2">Prolow-density lipoprotein receptor-related protein 1-like beta-propeller domain-containing protein</fullName>
    </recommendedName>
</protein>
<accession>A0ABY4S1M9</accession>
<name>A0ABY4S1M9_9BACL</name>
<dbReference type="Proteomes" id="UP001057134">
    <property type="component" value="Chromosome"/>
</dbReference>
<dbReference type="EMBL" id="CP027059">
    <property type="protein sequence ID" value="UQZ87581.1"/>
    <property type="molecule type" value="Genomic_DNA"/>
</dbReference>
<organism evidence="3 4">
    <name type="scientific">Paenibacillus konkukensis</name>
    <dbReference type="NCBI Taxonomy" id="2020716"/>
    <lineage>
        <taxon>Bacteria</taxon>
        <taxon>Bacillati</taxon>
        <taxon>Bacillota</taxon>
        <taxon>Bacilli</taxon>
        <taxon>Bacillales</taxon>
        <taxon>Paenibacillaceae</taxon>
        <taxon>Paenibacillus</taxon>
    </lineage>
</organism>